<keyword evidence="2" id="KW-1133">Transmembrane helix</keyword>
<accession>A0AA88IFI8</accession>
<evidence type="ECO:0000256" key="1">
    <source>
        <dbReference type="SAM" id="MobiDB-lite"/>
    </source>
</evidence>
<dbReference type="AlphaFoldDB" id="A0AA88IFI8"/>
<protein>
    <submittedName>
        <fullName evidence="3">Uncharacterized protein</fullName>
    </submittedName>
</protein>
<keyword evidence="4" id="KW-1185">Reference proteome</keyword>
<evidence type="ECO:0000313" key="3">
    <source>
        <dbReference type="EMBL" id="KAK2810531.1"/>
    </source>
</evidence>
<keyword evidence="2" id="KW-0812">Transmembrane</keyword>
<feature type="region of interest" description="Disordered" evidence="1">
    <location>
        <begin position="1"/>
        <end position="40"/>
    </location>
</feature>
<name>A0AA88IFI8_CHASR</name>
<evidence type="ECO:0000256" key="2">
    <source>
        <dbReference type="SAM" id="Phobius"/>
    </source>
</evidence>
<dbReference type="Proteomes" id="UP001187415">
    <property type="component" value="Unassembled WGS sequence"/>
</dbReference>
<feature type="compositionally biased region" description="Basic and acidic residues" evidence="1">
    <location>
        <begin position="17"/>
        <end position="31"/>
    </location>
</feature>
<reference evidence="3" key="1">
    <citation type="submission" date="2023-07" db="EMBL/GenBank/DDBJ databases">
        <title>Chromosome-level Genome Assembly of Striped Snakehead (Channa striata).</title>
        <authorList>
            <person name="Liu H."/>
        </authorList>
    </citation>
    <scope>NUCLEOTIDE SEQUENCE</scope>
    <source>
        <strain evidence="3">Gz</strain>
        <tissue evidence="3">Muscle</tissue>
    </source>
</reference>
<comment type="caution">
    <text evidence="3">The sequence shown here is derived from an EMBL/GenBank/DDBJ whole genome shotgun (WGS) entry which is preliminary data.</text>
</comment>
<feature type="transmembrane region" description="Helical" evidence="2">
    <location>
        <begin position="43"/>
        <end position="65"/>
    </location>
</feature>
<dbReference type="EMBL" id="JAUPFM010000229">
    <property type="protein sequence ID" value="KAK2810531.1"/>
    <property type="molecule type" value="Genomic_DNA"/>
</dbReference>
<feature type="compositionally biased region" description="Polar residues" evidence="1">
    <location>
        <begin position="1"/>
        <end position="10"/>
    </location>
</feature>
<sequence>MTELRNLTVTGSGGAAGDKDEGKTVEVTKDGGDEDEGNKDVNVGLVAGLSVVLLLCVVVLTIIVVKCLRQAAYHLPPEKQSPA</sequence>
<evidence type="ECO:0000313" key="4">
    <source>
        <dbReference type="Proteomes" id="UP001187415"/>
    </source>
</evidence>
<proteinExistence type="predicted"/>
<keyword evidence="2" id="KW-0472">Membrane</keyword>
<gene>
    <name evidence="3" type="ORF">Q5P01_000381</name>
</gene>
<organism evidence="3 4">
    <name type="scientific">Channa striata</name>
    <name type="common">Snakehead murrel</name>
    <name type="synonym">Ophicephalus striatus</name>
    <dbReference type="NCBI Taxonomy" id="64152"/>
    <lineage>
        <taxon>Eukaryota</taxon>
        <taxon>Metazoa</taxon>
        <taxon>Chordata</taxon>
        <taxon>Craniata</taxon>
        <taxon>Vertebrata</taxon>
        <taxon>Euteleostomi</taxon>
        <taxon>Actinopterygii</taxon>
        <taxon>Neopterygii</taxon>
        <taxon>Teleostei</taxon>
        <taxon>Neoteleostei</taxon>
        <taxon>Acanthomorphata</taxon>
        <taxon>Anabantaria</taxon>
        <taxon>Anabantiformes</taxon>
        <taxon>Channoidei</taxon>
        <taxon>Channidae</taxon>
        <taxon>Channa</taxon>
    </lineage>
</organism>